<reference evidence="1" key="3">
    <citation type="journal article" date="2000" name="Genome Res.">
        <title>RIKEN integrated sequence analysis (RISA) system--384-format sequencing pipeline with 384 multicapillary sequencer.</title>
        <authorList>
            <person name="Shibata K."/>
            <person name="Itoh M."/>
            <person name="Aizawa K."/>
            <person name="Nagaoka S."/>
            <person name="Sasaki N."/>
            <person name="Carninci P."/>
            <person name="Konno H."/>
            <person name="Akiyama J."/>
            <person name="Nishi K."/>
            <person name="Kitsunai T."/>
            <person name="Tashiro H."/>
            <person name="Itoh M."/>
            <person name="Sumi N."/>
            <person name="Ishii Y."/>
            <person name="Nakamura S."/>
            <person name="Hazama M."/>
            <person name="Nishine T."/>
            <person name="Harada A."/>
            <person name="Yamamoto R."/>
            <person name="Matsumoto H."/>
            <person name="Sakaguchi S."/>
            <person name="Ikegami T."/>
            <person name="Kashiwagi K."/>
            <person name="Fujiwake S."/>
            <person name="Inoue K."/>
            <person name="Togawa Y."/>
            <person name="Izawa M."/>
            <person name="Ohara E."/>
            <person name="Watahiki M."/>
            <person name="Yoneda Y."/>
            <person name="Ishikawa T."/>
            <person name="Ozawa K."/>
            <person name="Tanaka T."/>
            <person name="Matsuura S."/>
            <person name="Kawai J."/>
            <person name="Okazaki Y."/>
            <person name="Muramatsu M."/>
            <person name="Inoue Y."/>
            <person name="Kira A."/>
            <person name="Hayashizaki Y."/>
        </authorList>
    </citation>
    <scope>NUCLEOTIDE SEQUENCE</scope>
    <source>
        <strain evidence="1">C57BL/6J</strain>
        <tissue evidence="1">Thymus</tissue>
    </source>
</reference>
<reference evidence="1" key="4">
    <citation type="journal article" date="2001" name="Nature">
        <title>Functional annotation of a full-length mouse cDNA collection.</title>
        <authorList>
            <consortium name="The RIKEN Genome Exploration Research Group Phase II Team and the FANTOM Consortium"/>
        </authorList>
    </citation>
    <scope>NUCLEOTIDE SEQUENCE</scope>
    <source>
        <strain evidence="1">C57BL/6J</strain>
        <tissue evidence="1">Thymus</tissue>
    </source>
</reference>
<reference evidence="1" key="8">
    <citation type="journal article" date="2005" name="Science">
        <title>Antisense Transcription in the Mammalian Transcriptome.</title>
        <authorList>
            <consortium name="RIKEN Genome Exploration Research Group and Genome Science Group (Genome Network Project Core Group) and the FANTOM Consortium"/>
        </authorList>
    </citation>
    <scope>NUCLEOTIDE SEQUENCE</scope>
    <source>
        <strain evidence="1">C57BL/6J</strain>
        <tissue evidence="1">Thymus</tissue>
    </source>
</reference>
<proteinExistence type="evidence at transcript level"/>
<reference evidence="1" key="1">
    <citation type="journal article" date="1999" name="Methods Enzymol.">
        <title>High-efficiency full-length cDNA cloning.</title>
        <authorList>
            <person name="Carninci P."/>
            <person name="Hayashizaki Y."/>
        </authorList>
    </citation>
    <scope>NUCLEOTIDE SEQUENCE</scope>
    <source>
        <strain evidence="1">C57BL/6J</strain>
        <tissue evidence="1">Thymus</tissue>
    </source>
</reference>
<evidence type="ECO:0000313" key="1">
    <source>
        <dbReference type="EMBL" id="BAC37760.1"/>
    </source>
</evidence>
<reference evidence="1" key="6">
    <citation type="submission" date="2002-04" db="EMBL/GenBank/DDBJ databases">
        <authorList>
            <person name="Adachi J."/>
            <person name="Aizawa K."/>
            <person name="Akimura T."/>
            <person name="Arakawa T."/>
            <person name="Bono H."/>
            <person name="Carninci P."/>
            <person name="Fukuda S."/>
            <person name="Furuno M."/>
            <person name="Hanagaki T."/>
            <person name="Hara A."/>
            <person name="Hashizume W."/>
            <person name="Hayashida K."/>
            <person name="Hayatsu N."/>
            <person name="Hiramoto K."/>
            <person name="Hiraoka T."/>
            <person name="Hirozane T."/>
            <person name="Hori F."/>
            <person name="Imotani K."/>
            <person name="Ishii Y."/>
            <person name="Itoh M."/>
            <person name="Kagawa I."/>
            <person name="Kasukawa T."/>
            <person name="Katoh H."/>
            <person name="Kawai J."/>
            <person name="Kojima Y."/>
            <person name="Kondo S."/>
            <person name="Konno H."/>
            <person name="Kouda M."/>
            <person name="Koya S."/>
            <person name="Kurihara C."/>
            <person name="Matsuyama T."/>
            <person name="Miyazaki A."/>
            <person name="Murata M."/>
            <person name="Nakamura M."/>
            <person name="Nishi K."/>
            <person name="Nomura K."/>
            <person name="Numazaki R."/>
            <person name="Ohno M."/>
            <person name="Ohsato N."/>
            <person name="Okazaki Y."/>
            <person name="Saito R."/>
            <person name="Saitoh H."/>
            <person name="Sakai C."/>
            <person name="Sakai K."/>
            <person name="Sakazume N."/>
            <person name="Sano H."/>
            <person name="Sasaki D."/>
            <person name="Shibata K."/>
            <person name="Shinagawa A."/>
            <person name="Shiraki T."/>
            <person name="Sogabe Y."/>
            <person name="Tagami M."/>
            <person name="Tagawa A."/>
            <person name="Takahashi F."/>
            <person name="Takaku-Akahira S."/>
            <person name="Takeda Y."/>
            <person name="Tanaka T."/>
            <person name="Tomaru A."/>
            <person name="Toya T."/>
            <person name="Yasunishi A."/>
            <person name="Muramatsu M."/>
            <person name="Hayashizaki Y."/>
        </authorList>
    </citation>
    <scope>NUCLEOTIDE SEQUENCE</scope>
    <source>
        <strain evidence="1">C57BL/6J</strain>
        <tissue evidence="1">Thymus</tissue>
    </source>
</reference>
<sequence length="107" mass="11312">GRAPDSGIELLLVSIGGRWTWRVARKGPANLGTVSGHAHPRSGVCCLACILSVATGYWIVVCSVAVHLSPSPPPLFESNTSALVILAWPLLRGTEFLKGPILDRSRG</sequence>
<protein>
    <submittedName>
        <fullName evidence="1">Uncharacterized protein</fullName>
    </submittedName>
</protein>
<dbReference type="EMBL" id="AK079833">
    <property type="protein sequence ID" value="BAC37760.1"/>
    <property type="molecule type" value="mRNA"/>
</dbReference>
<organism evidence="1">
    <name type="scientific">Mus musculus</name>
    <name type="common">Mouse</name>
    <dbReference type="NCBI Taxonomy" id="10090"/>
    <lineage>
        <taxon>Eukaryota</taxon>
        <taxon>Metazoa</taxon>
        <taxon>Chordata</taxon>
        <taxon>Craniata</taxon>
        <taxon>Vertebrata</taxon>
        <taxon>Euteleostomi</taxon>
        <taxon>Mammalia</taxon>
        <taxon>Eutheria</taxon>
        <taxon>Euarchontoglires</taxon>
        <taxon>Glires</taxon>
        <taxon>Rodentia</taxon>
        <taxon>Myomorpha</taxon>
        <taxon>Muroidea</taxon>
        <taxon>Muridae</taxon>
        <taxon>Murinae</taxon>
        <taxon>Mus</taxon>
        <taxon>Mus</taxon>
    </lineage>
</organism>
<feature type="non-terminal residue" evidence="1">
    <location>
        <position position="1"/>
    </location>
</feature>
<reference evidence="1" key="7">
    <citation type="journal article" date="2005" name="Science">
        <title>The Transcriptional Landscape of the Mammalian Genome.</title>
        <authorList>
            <consortium name="The FANTOM Consortium"/>
            <consortium name="Riken Genome Exploration Research Group and Genome Science Group (Genome Network Project Core Group)"/>
        </authorList>
    </citation>
    <scope>NUCLEOTIDE SEQUENCE</scope>
    <source>
        <strain evidence="1">C57BL/6J</strain>
        <tissue evidence="1">Thymus</tissue>
    </source>
</reference>
<reference evidence="1" key="5">
    <citation type="journal article" date="2002" name="Nature">
        <title>Analysis of the mouse transcriptome based on functional annotation of 60,770 full-length cDNAs.</title>
        <authorList>
            <consortium name="The FANTOM Consortium and the RIKEN Genome Exploration Research Group Phase I and II Team"/>
        </authorList>
    </citation>
    <scope>NUCLEOTIDE SEQUENCE</scope>
    <source>
        <strain evidence="1">C57BL/6J</strain>
        <tissue evidence="1">Thymus</tissue>
    </source>
</reference>
<dbReference type="AlphaFoldDB" id="Q8C511"/>
<name>Q8C511_MOUSE</name>
<accession>Q8C511</accession>
<reference evidence="1" key="2">
    <citation type="journal article" date="2000" name="Genome Res.">
        <title>Normalization and subtraction of cap-trapper-selected cDNAs to prepare full-length cDNA libraries for rapid discovery of new genes.</title>
        <authorList>
            <person name="Carninci P."/>
            <person name="Shibata Y."/>
            <person name="Hayatsu N."/>
            <person name="Sugahara Y."/>
            <person name="Shibata K."/>
            <person name="Itoh M."/>
            <person name="Konno H."/>
            <person name="Okazaki Y."/>
            <person name="Muramatsu M."/>
            <person name="Hayashizaki Y."/>
        </authorList>
    </citation>
    <scope>NUCLEOTIDE SEQUENCE</scope>
    <source>
        <strain evidence="1">C57BL/6J</strain>
        <tissue evidence="1">Thymus</tissue>
    </source>
</reference>